<sequence length="266" mass="31424">MKTYLRFRCSERFKADLQNLVFACGYTRLPEMVNEIEVVAKYRKGVSLFLTNLHRDKDIYIPLKDQKSLAAMKDTFNRNQSNLQQLFNLCAGQQYTSKQGKTVKLPNVLTMLLKHHVKVNQLSEKFTYVHVEYVEQTTGVEAVAKRKFLRSAQLYTESETRLSALLENEPYWFFKQDDDPFTQIVRAIEEAKIFKIGVSSKHPFFVERKRIYDLLNRRVRDVNELVKIGKDFKELLVRSMLEASKALELLHMKYRNNKTIRIRENK</sequence>
<accession>A0A7Z6QN52</accession>
<dbReference type="Proteomes" id="UP000255541">
    <property type="component" value="Unassembled WGS sequence"/>
</dbReference>
<evidence type="ECO:0000313" key="2">
    <source>
        <dbReference type="Proteomes" id="UP000255541"/>
    </source>
</evidence>
<dbReference type="AlphaFoldDB" id="A0A7Z6QN52"/>
<gene>
    <name evidence="1" type="ORF">DL347_19695</name>
</gene>
<name>A0A7Z6QN52_PSEFL</name>
<organism evidence="1 2">
    <name type="scientific">Pseudomonas fluorescens</name>
    <dbReference type="NCBI Taxonomy" id="294"/>
    <lineage>
        <taxon>Bacteria</taxon>
        <taxon>Pseudomonadati</taxon>
        <taxon>Pseudomonadota</taxon>
        <taxon>Gammaproteobacteria</taxon>
        <taxon>Pseudomonadales</taxon>
        <taxon>Pseudomonadaceae</taxon>
        <taxon>Pseudomonas</taxon>
    </lineage>
</organism>
<comment type="caution">
    <text evidence="1">The sequence shown here is derived from an EMBL/GenBank/DDBJ whole genome shotgun (WGS) entry which is preliminary data.</text>
</comment>
<reference evidence="1 2" key="1">
    <citation type="submission" date="2018-07" db="EMBL/GenBank/DDBJ databases">
        <title>Draft Genome Sequence of Pseudomonas fluorescens AHK-1 associated with canker disease of kiwifruit.</title>
        <authorList>
            <person name="Wu Z."/>
        </authorList>
    </citation>
    <scope>NUCLEOTIDE SEQUENCE [LARGE SCALE GENOMIC DNA]</scope>
    <source>
        <strain evidence="1 2">AHK-1</strain>
    </source>
</reference>
<evidence type="ECO:0000313" key="1">
    <source>
        <dbReference type="EMBL" id="RDS89271.1"/>
    </source>
</evidence>
<proteinExistence type="predicted"/>
<dbReference type="EMBL" id="QRBA01000011">
    <property type="protein sequence ID" value="RDS89271.1"/>
    <property type="molecule type" value="Genomic_DNA"/>
</dbReference>
<protein>
    <submittedName>
        <fullName evidence="1">Uncharacterized protein</fullName>
    </submittedName>
</protein>
<dbReference type="RefSeq" id="WP_115487641.1">
    <property type="nucleotide sequence ID" value="NZ_QRBA01000011.1"/>
</dbReference>